<evidence type="ECO:0000313" key="5">
    <source>
        <dbReference type="Proteomes" id="UP000663829"/>
    </source>
</evidence>
<evidence type="ECO:0000313" key="2">
    <source>
        <dbReference type="EMBL" id="CAF1573237.1"/>
    </source>
</evidence>
<reference evidence="2" key="1">
    <citation type="submission" date="2021-02" db="EMBL/GenBank/DDBJ databases">
        <authorList>
            <person name="Nowell W R."/>
        </authorList>
    </citation>
    <scope>NUCLEOTIDE SEQUENCE</scope>
</reference>
<evidence type="ECO:0000313" key="1">
    <source>
        <dbReference type="EMBL" id="CAF0888536.1"/>
    </source>
</evidence>
<dbReference type="Gene3D" id="3.40.50.300">
    <property type="entry name" value="P-loop containing nucleotide triphosphate hydrolases"/>
    <property type="match status" value="1"/>
</dbReference>
<name>A0A815YNJ0_9BILA</name>
<dbReference type="EMBL" id="CAJNOQ010030196">
    <property type="protein sequence ID" value="CAF1573237.1"/>
    <property type="molecule type" value="Genomic_DNA"/>
</dbReference>
<organism evidence="2 5">
    <name type="scientific">Didymodactylos carnosus</name>
    <dbReference type="NCBI Taxonomy" id="1234261"/>
    <lineage>
        <taxon>Eukaryota</taxon>
        <taxon>Metazoa</taxon>
        <taxon>Spiralia</taxon>
        <taxon>Gnathifera</taxon>
        <taxon>Rotifera</taxon>
        <taxon>Eurotatoria</taxon>
        <taxon>Bdelloidea</taxon>
        <taxon>Philodinida</taxon>
        <taxon>Philodinidae</taxon>
        <taxon>Didymodactylos</taxon>
    </lineage>
</organism>
<dbReference type="Proteomes" id="UP000677228">
    <property type="component" value="Unassembled WGS sequence"/>
</dbReference>
<accession>A0A815YNJ0</accession>
<evidence type="ECO:0000313" key="3">
    <source>
        <dbReference type="EMBL" id="CAF3671166.1"/>
    </source>
</evidence>
<dbReference type="EMBL" id="CAJNOK010003114">
    <property type="protein sequence ID" value="CAF0888536.1"/>
    <property type="molecule type" value="Genomic_DNA"/>
</dbReference>
<dbReference type="OrthoDB" id="10265785at2759"/>
<sequence>MHRAGTFPVRPFPDSVIPGSKNIKMFVLNDVDELLSRHSKKQIYDIFTTMPQNIQVIFLSTNMPSYILIVTTKFMNDPVKIFLGKQELTKKKFVNFILPSSMSIRHGHRFRRRGIAINFVTDENRRTLRDIEQV</sequence>
<dbReference type="EMBL" id="CAJOBA010003115">
    <property type="protein sequence ID" value="CAF3671166.1"/>
    <property type="molecule type" value="Genomic_DNA"/>
</dbReference>
<dbReference type="Proteomes" id="UP000681722">
    <property type="component" value="Unassembled WGS sequence"/>
</dbReference>
<evidence type="ECO:0000313" key="4">
    <source>
        <dbReference type="EMBL" id="CAF4437132.1"/>
    </source>
</evidence>
<dbReference type="Proteomes" id="UP000682733">
    <property type="component" value="Unassembled WGS sequence"/>
</dbReference>
<keyword evidence="5" id="KW-1185">Reference proteome</keyword>
<dbReference type="InterPro" id="IPR027417">
    <property type="entry name" value="P-loop_NTPase"/>
</dbReference>
<dbReference type="AlphaFoldDB" id="A0A815YNJ0"/>
<proteinExistence type="predicted"/>
<protein>
    <submittedName>
        <fullName evidence="2">Uncharacterized protein</fullName>
    </submittedName>
</protein>
<dbReference type="SUPFAM" id="SSF52540">
    <property type="entry name" value="P-loop containing nucleoside triphosphate hydrolases"/>
    <property type="match status" value="1"/>
</dbReference>
<dbReference type="Proteomes" id="UP000663829">
    <property type="component" value="Unassembled WGS sequence"/>
</dbReference>
<dbReference type="EMBL" id="CAJOBC010096046">
    <property type="protein sequence ID" value="CAF4437132.1"/>
    <property type="molecule type" value="Genomic_DNA"/>
</dbReference>
<gene>
    <name evidence="2" type="ORF">GPM918_LOCUS40539</name>
    <name evidence="1" type="ORF">OVA965_LOCUS9001</name>
    <name evidence="4" type="ORF">SRO942_LOCUS41491</name>
    <name evidence="3" type="ORF">TMI583_LOCUS8997</name>
</gene>
<comment type="caution">
    <text evidence="2">The sequence shown here is derived from an EMBL/GenBank/DDBJ whole genome shotgun (WGS) entry which is preliminary data.</text>
</comment>